<comment type="caution">
    <text evidence="1">The sequence shown here is derived from an EMBL/GenBank/DDBJ whole genome shotgun (WGS) entry which is preliminary data.</text>
</comment>
<organism evidence="1 2">
    <name type="scientific">Vaccinium darrowii</name>
    <dbReference type="NCBI Taxonomy" id="229202"/>
    <lineage>
        <taxon>Eukaryota</taxon>
        <taxon>Viridiplantae</taxon>
        <taxon>Streptophyta</taxon>
        <taxon>Embryophyta</taxon>
        <taxon>Tracheophyta</taxon>
        <taxon>Spermatophyta</taxon>
        <taxon>Magnoliopsida</taxon>
        <taxon>eudicotyledons</taxon>
        <taxon>Gunneridae</taxon>
        <taxon>Pentapetalae</taxon>
        <taxon>asterids</taxon>
        <taxon>Ericales</taxon>
        <taxon>Ericaceae</taxon>
        <taxon>Vaccinioideae</taxon>
        <taxon>Vaccinieae</taxon>
        <taxon>Vaccinium</taxon>
    </lineage>
</organism>
<name>A0ACB7XZL3_9ERIC</name>
<keyword evidence="2" id="KW-1185">Reference proteome</keyword>
<reference evidence="1 2" key="1">
    <citation type="journal article" date="2021" name="Hortic Res">
        <title>High-quality reference genome and annotation aids understanding of berry development for evergreen blueberry (Vaccinium darrowii).</title>
        <authorList>
            <person name="Yu J."/>
            <person name="Hulse-Kemp A.M."/>
            <person name="Babiker E."/>
            <person name="Staton M."/>
        </authorList>
    </citation>
    <scope>NUCLEOTIDE SEQUENCE [LARGE SCALE GENOMIC DNA]</scope>
    <source>
        <strain evidence="2">cv. NJ 8807/NJ 8810</strain>
        <tissue evidence="1">Young leaf</tissue>
    </source>
</reference>
<dbReference type="EMBL" id="CM037155">
    <property type="protein sequence ID" value="KAH7846457.1"/>
    <property type="molecule type" value="Genomic_DNA"/>
</dbReference>
<proteinExistence type="predicted"/>
<gene>
    <name evidence="1" type="ORF">Vadar_014248</name>
</gene>
<accession>A0ACB7XZL3</accession>
<dbReference type="Proteomes" id="UP000828048">
    <property type="component" value="Chromosome 5"/>
</dbReference>
<protein>
    <submittedName>
        <fullName evidence="1">Uncharacterized protein</fullName>
    </submittedName>
</protein>
<sequence>MGKYMRKFNGIGEVAAMEMAHVGVRTRARALAMAASATRSKIGRRELKLSPSLMQLRSRRRPIVTPRNSVSPLNSGPPQMVSDDRCSSLISDNVTTSCCSSNASSEFTDEERCKVVDPEDDDRVRIETHCRERRENTPSSEMEAESGELESTARPLEANSPSEVTSEKSTVETSSEEMPSDAEIEEFFAAAEKVLEKQFTEKYNFDFTKFEPLEGRYEWVRVSHEEENKRP</sequence>
<evidence type="ECO:0000313" key="2">
    <source>
        <dbReference type="Proteomes" id="UP000828048"/>
    </source>
</evidence>
<evidence type="ECO:0000313" key="1">
    <source>
        <dbReference type="EMBL" id="KAH7846457.1"/>
    </source>
</evidence>